<dbReference type="Gene3D" id="3.30.420.10">
    <property type="entry name" value="Ribonuclease H-like superfamily/Ribonuclease H"/>
    <property type="match status" value="1"/>
</dbReference>
<organism evidence="3 4">
    <name type="scientific">Cinchona calisaya</name>
    <dbReference type="NCBI Taxonomy" id="153742"/>
    <lineage>
        <taxon>Eukaryota</taxon>
        <taxon>Viridiplantae</taxon>
        <taxon>Streptophyta</taxon>
        <taxon>Embryophyta</taxon>
        <taxon>Tracheophyta</taxon>
        <taxon>Spermatophyta</taxon>
        <taxon>Magnoliopsida</taxon>
        <taxon>eudicotyledons</taxon>
        <taxon>Gunneridae</taxon>
        <taxon>Pentapetalae</taxon>
        <taxon>asterids</taxon>
        <taxon>lamiids</taxon>
        <taxon>Gentianales</taxon>
        <taxon>Rubiaceae</taxon>
        <taxon>Cinchonoideae</taxon>
        <taxon>Cinchoneae</taxon>
        <taxon>Cinchona</taxon>
    </lineage>
</organism>
<dbReference type="InterPro" id="IPR036397">
    <property type="entry name" value="RNaseH_sf"/>
</dbReference>
<evidence type="ECO:0000259" key="1">
    <source>
        <dbReference type="Pfam" id="PF07985"/>
    </source>
</evidence>
<feature type="domain" description="RNase H type-1" evidence="2">
    <location>
        <begin position="317"/>
        <end position="433"/>
    </location>
</feature>
<dbReference type="PANTHER" id="PTHR28626">
    <property type="entry name" value="SRR1-LIKE PROTEIN"/>
    <property type="match status" value="1"/>
</dbReference>
<dbReference type="InterPro" id="IPR002156">
    <property type="entry name" value="RNaseH_domain"/>
</dbReference>
<dbReference type="Pfam" id="PF07985">
    <property type="entry name" value="SRR1"/>
    <property type="match status" value="1"/>
</dbReference>
<comment type="caution">
    <text evidence="3">The sequence shown here is derived from an EMBL/GenBank/DDBJ whole genome shotgun (WGS) entry which is preliminary data.</text>
</comment>
<dbReference type="Proteomes" id="UP001630127">
    <property type="component" value="Unassembled WGS sequence"/>
</dbReference>
<keyword evidence="4" id="KW-1185">Reference proteome</keyword>
<sequence length="449" mass="51601">MPYRFGNCSDDIQTSYDDELTAEDEVQRILKEVKIAIEHVKKSNFFAKLTEQINSNEFQSQLKKVMGESNSQVNIVIHALGSLEFGFSQNFQLGIALLMKQDFSSWMREKIEVYDPVLSPADVIVLKELGCEVLLINERCRRQGEKPTLFYMPYAQHNRVGDLLGANCCASRNNQLILLKTSFKHSYRQMGKISKAIWGKFSNAIFSGTPEDYTDAIQDHTKEILIEEGWGSLDNIFYNFAFHFFEIRLENFQNAVIEPFDFLRMHKDSEKIFTSPFAKDALRQDWADTYKTYRCPREYQCSWNPPPEGWIKLNFGGTSSNNGKNLAGFGGICHDESNEPILIYNGALDKVDKTMASIEALRFGLTEVLKIPSVTRNLIVVGDDLMVIQRANERQIERPQEIHEVLSLLKEFNSLVYYIYEEANLAANNLAKKKSYIFKPSCLFVRPIF</sequence>
<dbReference type="InterPro" id="IPR040044">
    <property type="entry name" value="SRR1L"/>
</dbReference>
<feature type="domain" description="SRR1-like" evidence="1">
    <location>
        <begin position="59"/>
        <end position="190"/>
    </location>
</feature>
<dbReference type="Pfam" id="PF13456">
    <property type="entry name" value="RVT_3"/>
    <property type="match status" value="1"/>
</dbReference>
<dbReference type="CDD" id="cd06222">
    <property type="entry name" value="RNase_H_like"/>
    <property type="match status" value="1"/>
</dbReference>
<evidence type="ECO:0008006" key="5">
    <source>
        <dbReference type="Google" id="ProtNLM"/>
    </source>
</evidence>
<reference evidence="3 4" key="1">
    <citation type="submission" date="2024-11" db="EMBL/GenBank/DDBJ databases">
        <title>A near-complete genome assembly of Cinchona calisaya.</title>
        <authorList>
            <person name="Lian D.C."/>
            <person name="Zhao X.W."/>
            <person name="Wei L."/>
        </authorList>
    </citation>
    <scope>NUCLEOTIDE SEQUENCE [LARGE SCALE GENOMIC DNA]</scope>
    <source>
        <tissue evidence="3">Nenye</tissue>
    </source>
</reference>
<proteinExistence type="predicted"/>
<evidence type="ECO:0000313" key="3">
    <source>
        <dbReference type="EMBL" id="KAL3515779.1"/>
    </source>
</evidence>
<dbReference type="AlphaFoldDB" id="A0ABD2Z9L0"/>
<accession>A0ABD2Z9L0</accession>
<dbReference type="InterPro" id="IPR012942">
    <property type="entry name" value="SRR1-like"/>
</dbReference>
<gene>
    <name evidence="3" type="ORF">ACH5RR_022681</name>
</gene>
<evidence type="ECO:0000259" key="2">
    <source>
        <dbReference type="Pfam" id="PF13456"/>
    </source>
</evidence>
<dbReference type="EMBL" id="JBJUIK010000010">
    <property type="protein sequence ID" value="KAL3515779.1"/>
    <property type="molecule type" value="Genomic_DNA"/>
</dbReference>
<dbReference type="PANTHER" id="PTHR28626:SF4">
    <property type="entry name" value="PROTEIN SENSITIVITY TO RED LIGHT REDUCED 1-LIKE"/>
    <property type="match status" value="1"/>
</dbReference>
<protein>
    <recommendedName>
        <fullName evidence="5">RNase H type-1 domain-containing protein</fullName>
    </recommendedName>
</protein>
<name>A0ABD2Z9L0_9GENT</name>
<evidence type="ECO:0000313" key="4">
    <source>
        <dbReference type="Proteomes" id="UP001630127"/>
    </source>
</evidence>
<dbReference type="InterPro" id="IPR044730">
    <property type="entry name" value="RNase_H-like_dom_plant"/>
</dbReference>